<dbReference type="Proteomes" id="UP001500724">
    <property type="component" value="Unassembled WGS sequence"/>
</dbReference>
<evidence type="ECO:0000313" key="2">
    <source>
        <dbReference type="Proteomes" id="UP001500724"/>
    </source>
</evidence>
<name>A0ABN1HAZ0_9ACTN</name>
<dbReference type="EMBL" id="BAAAGU010000007">
    <property type="protein sequence ID" value="GAA0635894.1"/>
    <property type="molecule type" value="Genomic_DNA"/>
</dbReference>
<comment type="caution">
    <text evidence="1">The sequence shown here is derived from an EMBL/GenBank/DDBJ whole genome shotgun (WGS) entry which is preliminary data.</text>
</comment>
<proteinExistence type="predicted"/>
<sequence>MSPGAGAPVTRLRNDLYTGFVSEVREDGTPVPWPCVEPEKMDERRAEAGIEPFDEYVAKFSV</sequence>
<keyword evidence="2" id="KW-1185">Reference proteome</keyword>
<organism evidence="1 2">
    <name type="scientific">Streptomyces thermocarboxydovorans</name>
    <dbReference type="NCBI Taxonomy" id="59298"/>
    <lineage>
        <taxon>Bacteria</taxon>
        <taxon>Bacillati</taxon>
        <taxon>Actinomycetota</taxon>
        <taxon>Actinomycetes</taxon>
        <taxon>Kitasatosporales</taxon>
        <taxon>Streptomycetaceae</taxon>
        <taxon>Streptomyces</taxon>
    </lineage>
</organism>
<gene>
    <name evidence="1" type="ORF">GCM10009535_10070</name>
</gene>
<protein>
    <submittedName>
        <fullName evidence="1">Uncharacterized protein</fullName>
    </submittedName>
</protein>
<reference evidence="1 2" key="1">
    <citation type="journal article" date="2019" name="Int. J. Syst. Evol. Microbiol.">
        <title>The Global Catalogue of Microorganisms (GCM) 10K type strain sequencing project: providing services to taxonomists for standard genome sequencing and annotation.</title>
        <authorList>
            <consortium name="The Broad Institute Genomics Platform"/>
            <consortium name="The Broad Institute Genome Sequencing Center for Infectious Disease"/>
            <person name="Wu L."/>
            <person name="Ma J."/>
        </authorList>
    </citation>
    <scope>NUCLEOTIDE SEQUENCE [LARGE SCALE GENOMIC DNA]</scope>
    <source>
        <strain evidence="1 2">JCM 10367</strain>
    </source>
</reference>
<accession>A0ABN1HAZ0</accession>
<evidence type="ECO:0000313" key="1">
    <source>
        <dbReference type="EMBL" id="GAA0635894.1"/>
    </source>
</evidence>